<feature type="compositionally biased region" description="Basic and acidic residues" evidence="1">
    <location>
        <begin position="54"/>
        <end position="72"/>
    </location>
</feature>
<keyword evidence="3" id="KW-1185">Reference proteome</keyword>
<evidence type="ECO:0000313" key="3">
    <source>
        <dbReference type="Proteomes" id="UP001595855"/>
    </source>
</evidence>
<dbReference type="RefSeq" id="WP_271321548.1">
    <property type="nucleotide sequence ID" value="NZ_BAAATN010000024.1"/>
</dbReference>
<sequence>MANQLVKLFGGVGGEAVDALKARCTDQAPVLDVLEQSLAPAGCVRQPLQQVPWDRDDRVEPERETWRPDEHFGGTSEPAFS</sequence>
<name>A0ABV9WN89_9ACTN</name>
<reference evidence="3" key="1">
    <citation type="journal article" date="2019" name="Int. J. Syst. Evol. Microbiol.">
        <title>The Global Catalogue of Microorganisms (GCM) 10K type strain sequencing project: providing services to taxonomists for standard genome sequencing and annotation.</title>
        <authorList>
            <consortium name="The Broad Institute Genomics Platform"/>
            <consortium name="The Broad Institute Genome Sequencing Center for Infectious Disease"/>
            <person name="Wu L."/>
            <person name="Ma J."/>
        </authorList>
    </citation>
    <scope>NUCLEOTIDE SEQUENCE [LARGE SCALE GENOMIC DNA]</scope>
    <source>
        <strain evidence="3">CGMCC 4.1542</strain>
    </source>
</reference>
<gene>
    <name evidence="2" type="ORF">ACFPRC_04510</name>
</gene>
<evidence type="ECO:0000313" key="2">
    <source>
        <dbReference type="EMBL" id="MFC5014139.1"/>
    </source>
</evidence>
<proteinExistence type="predicted"/>
<comment type="caution">
    <text evidence="2">The sequence shown here is derived from an EMBL/GenBank/DDBJ whole genome shotgun (WGS) entry which is preliminary data.</text>
</comment>
<dbReference type="EMBL" id="JBHSJO010000001">
    <property type="protein sequence ID" value="MFC5014139.1"/>
    <property type="molecule type" value="Genomic_DNA"/>
</dbReference>
<protein>
    <submittedName>
        <fullName evidence="2">Uncharacterized protein</fullName>
    </submittedName>
</protein>
<accession>A0ABV9WN89</accession>
<evidence type="ECO:0000256" key="1">
    <source>
        <dbReference type="SAM" id="MobiDB-lite"/>
    </source>
</evidence>
<dbReference type="Proteomes" id="UP001595855">
    <property type="component" value="Unassembled WGS sequence"/>
</dbReference>
<organism evidence="2 3">
    <name type="scientific">Streptomyces lienomycini</name>
    <dbReference type="NCBI Taxonomy" id="284035"/>
    <lineage>
        <taxon>Bacteria</taxon>
        <taxon>Bacillati</taxon>
        <taxon>Actinomycetota</taxon>
        <taxon>Actinomycetes</taxon>
        <taxon>Kitasatosporales</taxon>
        <taxon>Streptomycetaceae</taxon>
        <taxon>Streptomyces</taxon>
    </lineage>
</organism>
<feature type="region of interest" description="Disordered" evidence="1">
    <location>
        <begin position="54"/>
        <end position="81"/>
    </location>
</feature>